<dbReference type="AlphaFoldDB" id="A0A6A6AWG0"/>
<name>A0A6A6AWG0_9PLEO</name>
<dbReference type="Pfam" id="PF04479">
    <property type="entry name" value="RTA1"/>
    <property type="match status" value="1"/>
</dbReference>
<evidence type="ECO:0000313" key="7">
    <source>
        <dbReference type="Proteomes" id="UP000799771"/>
    </source>
</evidence>
<comment type="subcellular location">
    <subcellularLocation>
        <location evidence="1">Membrane</location>
        <topology evidence="1">Multi-pass membrane protein</topology>
    </subcellularLocation>
</comment>
<keyword evidence="3 5" id="KW-1133">Transmembrane helix</keyword>
<evidence type="ECO:0000313" key="6">
    <source>
        <dbReference type="EMBL" id="KAF2134861.1"/>
    </source>
</evidence>
<dbReference type="Proteomes" id="UP000799771">
    <property type="component" value="Unassembled WGS sequence"/>
</dbReference>
<feature type="transmembrane region" description="Helical" evidence="5">
    <location>
        <begin position="183"/>
        <end position="202"/>
    </location>
</feature>
<dbReference type="EMBL" id="ML977497">
    <property type="protein sequence ID" value="KAF2134861.1"/>
    <property type="molecule type" value="Genomic_DNA"/>
</dbReference>
<dbReference type="GeneID" id="54403430"/>
<sequence>MDPQDWPGECTYDQCNPEPTYPEPTYSELSYWAYNPSLAANWIFCILFGLSTVAFLTQGIFRKGWLSFTIAMTAGCVLEVVGYIGRIMAHNGQYKETPFLIQIVCLTIAPAFFAAGIYLCLSRIILAFGADISRIKPLSYPRIFIPCDIVSLLLQATGGGIASVKTHNDDDPKTGNDIMLAGLAVQVFTLLVFILLAVDFAFRTTRRVCRHGASSALDPAYSKLRKLKMFKGFLVALTFSTLCVFTRCVFRVAELSDGWGGYLMKTQRYFIGLEGAIIIAAVLALNMFHPGFCFGKATGVTTKHESPMKGVDGV</sequence>
<feature type="transmembrane region" description="Helical" evidence="5">
    <location>
        <begin position="39"/>
        <end position="57"/>
    </location>
</feature>
<organism evidence="6 7">
    <name type="scientific">Dothidotthia symphoricarpi CBS 119687</name>
    <dbReference type="NCBI Taxonomy" id="1392245"/>
    <lineage>
        <taxon>Eukaryota</taxon>
        <taxon>Fungi</taxon>
        <taxon>Dikarya</taxon>
        <taxon>Ascomycota</taxon>
        <taxon>Pezizomycotina</taxon>
        <taxon>Dothideomycetes</taxon>
        <taxon>Pleosporomycetidae</taxon>
        <taxon>Pleosporales</taxon>
        <taxon>Dothidotthiaceae</taxon>
        <taxon>Dothidotthia</taxon>
    </lineage>
</organism>
<dbReference type="PANTHER" id="PTHR31465:SF7">
    <property type="entry name" value="SPHINGOID LONG-CHAIN BASE TRANSPORTER RSB1"/>
    <property type="match status" value="1"/>
</dbReference>
<proteinExistence type="predicted"/>
<feature type="transmembrane region" description="Helical" evidence="5">
    <location>
        <begin position="99"/>
        <end position="121"/>
    </location>
</feature>
<feature type="transmembrane region" description="Helical" evidence="5">
    <location>
        <begin position="233"/>
        <end position="253"/>
    </location>
</feature>
<keyword evidence="4 5" id="KW-0472">Membrane</keyword>
<protein>
    <submittedName>
        <fullName evidence="6">RTA1-domain-containing protein</fullName>
    </submittedName>
</protein>
<dbReference type="RefSeq" id="XP_033529248.1">
    <property type="nucleotide sequence ID" value="XM_033662998.1"/>
</dbReference>
<feature type="transmembrane region" description="Helical" evidence="5">
    <location>
        <begin position="142"/>
        <end position="163"/>
    </location>
</feature>
<feature type="transmembrane region" description="Helical" evidence="5">
    <location>
        <begin position="64"/>
        <end position="87"/>
    </location>
</feature>
<keyword evidence="7" id="KW-1185">Reference proteome</keyword>
<evidence type="ECO:0000256" key="4">
    <source>
        <dbReference type="ARBA" id="ARBA00023136"/>
    </source>
</evidence>
<dbReference type="OrthoDB" id="1844152at2759"/>
<keyword evidence="2 5" id="KW-0812">Transmembrane</keyword>
<dbReference type="PANTHER" id="PTHR31465">
    <property type="entry name" value="PROTEIN RTA1-RELATED"/>
    <property type="match status" value="1"/>
</dbReference>
<feature type="transmembrane region" description="Helical" evidence="5">
    <location>
        <begin position="269"/>
        <end position="288"/>
    </location>
</feature>
<evidence type="ECO:0000256" key="5">
    <source>
        <dbReference type="SAM" id="Phobius"/>
    </source>
</evidence>
<evidence type="ECO:0000256" key="3">
    <source>
        <dbReference type="ARBA" id="ARBA00022989"/>
    </source>
</evidence>
<gene>
    <name evidence="6" type="ORF">P153DRAFT_279118</name>
</gene>
<dbReference type="InterPro" id="IPR007568">
    <property type="entry name" value="RTA1"/>
</dbReference>
<evidence type="ECO:0000256" key="1">
    <source>
        <dbReference type="ARBA" id="ARBA00004141"/>
    </source>
</evidence>
<accession>A0A6A6AWG0</accession>
<evidence type="ECO:0000256" key="2">
    <source>
        <dbReference type="ARBA" id="ARBA00022692"/>
    </source>
</evidence>
<reference evidence="6" key="1">
    <citation type="journal article" date="2020" name="Stud. Mycol.">
        <title>101 Dothideomycetes genomes: a test case for predicting lifestyles and emergence of pathogens.</title>
        <authorList>
            <person name="Haridas S."/>
            <person name="Albert R."/>
            <person name="Binder M."/>
            <person name="Bloem J."/>
            <person name="Labutti K."/>
            <person name="Salamov A."/>
            <person name="Andreopoulos B."/>
            <person name="Baker S."/>
            <person name="Barry K."/>
            <person name="Bills G."/>
            <person name="Bluhm B."/>
            <person name="Cannon C."/>
            <person name="Castanera R."/>
            <person name="Culley D."/>
            <person name="Daum C."/>
            <person name="Ezra D."/>
            <person name="Gonzalez J."/>
            <person name="Henrissat B."/>
            <person name="Kuo A."/>
            <person name="Liang C."/>
            <person name="Lipzen A."/>
            <person name="Lutzoni F."/>
            <person name="Magnuson J."/>
            <person name="Mondo S."/>
            <person name="Nolan M."/>
            <person name="Ohm R."/>
            <person name="Pangilinan J."/>
            <person name="Park H.-J."/>
            <person name="Ramirez L."/>
            <person name="Alfaro M."/>
            <person name="Sun H."/>
            <person name="Tritt A."/>
            <person name="Yoshinaga Y."/>
            <person name="Zwiers L.-H."/>
            <person name="Turgeon B."/>
            <person name="Goodwin S."/>
            <person name="Spatafora J."/>
            <person name="Crous P."/>
            <person name="Grigoriev I."/>
        </authorList>
    </citation>
    <scope>NUCLEOTIDE SEQUENCE</scope>
    <source>
        <strain evidence="6">CBS 119687</strain>
    </source>
</reference>
<dbReference type="GO" id="GO:0000324">
    <property type="term" value="C:fungal-type vacuole"/>
    <property type="evidence" value="ECO:0007669"/>
    <property type="project" value="TreeGrafter"/>
</dbReference>
<dbReference type="GO" id="GO:0005886">
    <property type="term" value="C:plasma membrane"/>
    <property type="evidence" value="ECO:0007669"/>
    <property type="project" value="TreeGrafter"/>
</dbReference>